<dbReference type="NCBIfam" id="TIGR00036">
    <property type="entry name" value="dapB"/>
    <property type="match status" value="1"/>
</dbReference>
<keyword evidence="8 13" id="KW-0457">Lysine biosynthesis</keyword>
<organism evidence="16 17">
    <name type="scientific">Acuticoccus mangrovi</name>
    <dbReference type="NCBI Taxonomy" id="2796142"/>
    <lineage>
        <taxon>Bacteria</taxon>
        <taxon>Pseudomonadati</taxon>
        <taxon>Pseudomonadota</taxon>
        <taxon>Alphaproteobacteria</taxon>
        <taxon>Hyphomicrobiales</taxon>
        <taxon>Amorphaceae</taxon>
        <taxon>Acuticoccus</taxon>
    </lineage>
</organism>
<dbReference type="InterPro" id="IPR022664">
    <property type="entry name" value="DapB_N_CS"/>
</dbReference>
<feature type="domain" description="Dihydrodipicolinate reductase C-terminal" evidence="15">
    <location>
        <begin position="127"/>
        <end position="262"/>
    </location>
</feature>
<keyword evidence="3 13" id="KW-0028">Amino-acid biosynthesis</keyword>
<dbReference type="Gene3D" id="3.40.50.720">
    <property type="entry name" value="NAD(P)-binding Rossmann-like Domain"/>
    <property type="match status" value="1"/>
</dbReference>
<evidence type="ECO:0000313" key="16">
    <source>
        <dbReference type="EMBL" id="MBJ3777246.1"/>
    </source>
</evidence>
<dbReference type="SUPFAM" id="SSF51735">
    <property type="entry name" value="NAD(P)-binding Rossmann-fold domains"/>
    <property type="match status" value="1"/>
</dbReference>
<dbReference type="InterPro" id="IPR023940">
    <property type="entry name" value="DHDPR_bac"/>
</dbReference>
<feature type="binding site" evidence="13">
    <location>
        <begin position="8"/>
        <end position="13"/>
    </location>
    <ligand>
        <name>NAD(+)</name>
        <dbReference type="ChEBI" id="CHEBI:57540"/>
    </ligand>
</feature>
<evidence type="ECO:0000256" key="2">
    <source>
        <dbReference type="ARBA" id="ARBA00022490"/>
    </source>
</evidence>
<dbReference type="PANTHER" id="PTHR20836:SF0">
    <property type="entry name" value="4-HYDROXY-TETRAHYDRODIPICOLINATE REDUCTASE 1, CHLOROPLASTIC-RELATED"/>
    <property type="match status" value="1"/>
</dbReference>
<keyword evidence="2 13" id="KW-0963">Cytoplasm</keyword>
<dbReference type="GO" id="GO:0005829">
    <property type="term" value="C:cytosol"/>
    <property type="evidence" value="ECO:0007669"/>
    <property type="project" value="TreeGrafter"/>
</dbReference>
<dbReference type="Proteomes" id="UP000609531">
    <property type="component" value="Unassembled WGS sequence"/>
</dbReference>
<keyword evidence="4 13" id="KW-0521">NADP</keyword>
<name>A0A934IR82_9HYPH</name>
<keyword evidence="17" id="KW-1185">Reference proteome</keyword>
<evidence type="ECO:0000259" key="14">
    <source>
        <dbReference type="Pfam" id="PF01113"/>
    </source>
</evidence>
<dbReference type="Pfam" id="PF01113">
    <property type="entry name" value="DapB_N"/>
    <property type="match status" value="1"/>
</dbReference>
<evidence type="ECO:0000256" key="12">
    <source>
        <dbReference type="ARBA" id="ARBA00049396"/>
    </source>
</evidence>
<proteinExistence type="inferred from homology"/>
<feature type="active site" description="Proton donor/acceptor" evidence="13">
    <location>
        <position position="153"/>
    </location>
</feature>
<evidence type="ECO:0000256" key="3">
    <source>
        <dbReference type="ARBA" id="ARBA00022605"/>
    </source>
</evidence>
<sequence length="266" mass="27183">MMRVGVVGAAGRMGRAVVRAVSEDDGARLAVATERPGAADLGADVGTLAGLGPNGVMVGDDPAAFAACDVVLDFTAPATSVALAAALAELGTAHVIGTTGFSAEQDVAIAGSAQKIAIVKSGNMSLGLNLLAALVRRATRALPDADIEVLEMHHRRKVDAPSGTALMLGEAAAAGRDIALRENAVFVREGQTGPREAGTIGFATLRGGTVIGEHEVILALDSERVRLGHIAEDRTVFARGAIKAGHWVIGRPPGLYKMTDVLGLED</sequence>
<dbReference type="Pfam" id="PF05173">
    <property type="entry name" value="DapB_C"/>
    <property type="match status" value="1"/>
</dbReference>
<evidence type="ECO:0000313" key="17">
    <source>
        <dbReference type="Proteomes" id="UP000609531"/>
    </source>
</evidence>
<comment type="caution">
    <text evidence="13">Was originally thought to be a dihydrodipicolinate reductase (DHDPR), catalyzing the conversion of dihydrodipicolinate to tetrahydrodipicolinate. However, it was shown in E.coli that the substrate of the enzymatic reaction is not dihydrodipicolinate (DHDP) but in fact (2S,4S)-4-hydroxy-2,3,4,5-tetrahydrodipicolinic acid (HTPA), the product released by the DapA-catalyzed reaction.</text>
</comment>
<evidence type="ECO:0000256" key="4">
    <source>
        <dbReference type="ARBA" id="ARBA00022857"/>
    </source>
</evidence>
<dbReference type="InterPro" id="IPR000846">
    <property type="entry name" value="DapB_N"/>
</dbReference>
<dbReference type="PIRSF" id="PIRSF000161">
    <property type="entry name" value="DHPR"/>
    <property type="match status" value="1"/>
</dbReference>
<dbReference type="GO" id="GO:0051287">
    <property type="term" value="F:NAD binding"/>
    <property type="evidence" value="ECO:0007669"/>
    <property type="project" value="UniProtKB-UniRule"/>
</dbReference>
<dbReference type="GO" id="GO:0019877">
    <property type="term" value="P:diaminopimelate biosynthetic process"/>
    <property type="evidence" value="ECO:0007669"/>
    <property type="project" value="UniProtKB-UniRule"/>
</dbReference>
<dbReference type="GO" id="GO:0050661">
    <property type="term" value="F:NADP binding"/>
    <property type="evidence" value="ECO:0007669"/>
    <property type="project" value="UniProtKB-UniRule"/>
</dbReference>
<protein>
    <recommendedName>
        <fullName evidence="10 13">4-hydroxy-tetrahydrodipicolinate reductase</fullName>
        <shortName evidence="13">HTPA reductase</shortName>
        <ecNumber evidence="10 13">1.17.1.8</ecNumber>
    </recommendedName>
</protein>
<dbReference type="PANTHER" id="PTHR20836">
    <property type="entry name" value="DIHYDRODIPICOLINATE REDUCTASE"/>
    <property type="match status" value="1"/>
</dbReference>
<evidence type="ECO:0000256" key="7">
    <source>
        <dbReference type="ARBA" id="ARBA00023027"/>
    </source>
</evidence>
<comment type="function">
    <text evidence="13">Catalyzes the conversion of 4-hydroxy-tetrahydrodipicolinate (HTPA) to tetrahydrodipicolinate.</text>
</comment>
<comment type="caution">
    <text evidence="16">The sequence shown here is derived from an EMBL/GenBank/DDBJ whole genome shotgun (WGS) entry which is preliminary data.</text>
</comment>
<dbReference type="PROSITE" id="PS01298">
    <property type="entry name" value="DAPB"/>
    <property type="match status" value="1"/>
</dbReference>
<feature type="binding site" evidence="13">
    <location>
        <begin position="163"/>
        <end position="164"/>
    </location>
    <ligand>
        <name>(S)-2,3,4,5-tetrahydrodipicolinate</name>
        <dbReference type="ChEBI" id="CHEBI:16845"/>
    </ligand>
</feature>
<feature type="active site" description="Proton donor" evidence="13">
    <location>
        <position position="157"/>
    </location>
</feature>
<comment type="catalytic activity">
    <reaction evidence="11 13">
        <text>(S)-2,3,4,5-tetrahydrodipicolinate + NADP(+) + H2O = (2S,4S)-4-hydroxy-2,3,4,5-tetrahydrodipicolinate + NADPH + H(+)</text>
        <dbReference type="Rhea" id="RHEA:35331"/>
        <dbReference type="ChEBI" id="CHEBI:15377"/>
        <dbReference type="ChEBI" id="CHEBI:15378"/>
        <dbReference type="ChEBI" id="CHEBI:16845"/>
        <dbReference type="ChEBI" id="CHEBI:57783"/>
        <dbReference type="ChEBI" id="CHEBI:58349"/>
        <dbReference type="ChEBI" id="CHEBI:67139"/>
        <dbReference type="EC" id="1.17.1.8"/>
    </reaction>
</comment>
<comment type="catalytic activity">
    <reaction evidence="12 13">
        <text>(S)-2,3,4,5-tetrahydrodipicolinate + NAD(+) + H2O = (2S,4S)-4-hydroxy-2,3,4,5-tetrahydrodipicolinate + NADH + H(+)</text>
        <dbReference type="Rhea" id="RHEA:35323"/>
        <dbReference type="ChEBI" id="CHEBI:15377"/>
        <dbReference type="ChEBI" id="CHEBI:15378"/>
        <dbReference type="ChEBI" id="CHEBI:16845"/>
        <dbReference type="ChEBI" id="CHEBI:57540"/>
        <dbReference type="ChEBI" id="CHEBI:57945"/>
        <dbReference type="ChEBI" id="CHEBI:67139"/>
        <dbReference type="EC" id="1.17.1.8"/>
    </reaction>
</comment>
<keyword evidence="5 13" id="KW-0220">Diaminopimelate biosynthesis</keyword>
<evidence type="ECO:0000256" key="11">
    <source>
        <dbReference type="ARBA" id="ARBA00049080"/>
    </source>
</evidence>
<dbReference type="Gene3D" id="3.30.360.10">
    <property type="entry name" value="Dihydrodipicolinate Reductase, domain 2"/>
    <property type="match status" value="1"/>
</dbReference>
<dbReference type="SUPFAM" id="SSF55347">
    <property type="entry name" value="Glyceraldehyde-3-phosphate dehydrogenase-like, C-terminal domain"/>
    <property type="match status" value="1"/>
</dbReference>
<dbReference type="CDD" id="cd02274">
    <property type="entry name" value="DHDPR_N"/>
    <property type="match status" value="1"/>
</dbReference>
<dbReference type="InterPro" id="IPR036291">
    <property type="entry name" value="NAD(P)-bd_dom_sf"/>
</dbReference>
<evidence type="ECO:0000256" key="13">
    <source>
        <dbReference type="HAMAP-Rule" id="MF_00102"/>
    </source>
</evidence>
<feature type="binding site" evidence="13">
    <location>
        <position position="34"/>
    </location>
    <ligand>
        <name>NAD(+)</name>
        <dbReference type="ChEBI" id="CHEBI:57540"/>
    </ligand>
</feature>
<accession>A0A934IR82</accession>
<feature type="binding site" evidence="13">
    <location>
        <position position="35"/>
    </location>
    <ligand>
        <name>NADP(+)</name>
        <dbReference type="ChEBI" id="CHEBI:58349"/>
    </ligand>
</feature>
<feature type="binding site" evidence="13">
    <location>
        <begin position="121"/>
        <end position="124"/>
    </location>
    <ligand>
        <name>NAD(+)</name>
        <dbReference type="ChEBI" id="CHEBI:57540"/>
    </ligand>
</feature>
<dbReference type="GO" id="GO:0008839">
    <property type="term" value="F:4-hydroxy-tetrahydrodipicolinate reductase"/>
    <property type="evidence" value="ECO:0007669"/>
    <property type="project" value="UniProtKB-UniRule"/>
</dbReference>
<keyword evidence="7 13" id="KW-0520">NAD</keyword>
<keyword evidence="6 13" id="KW-0560">Oxidoreductase</keyword>
<comment type="similarity">
    <text evidence="1 13">Belongs to the DapB family.</text>
</comment>
<evidence type="ECO:0000256" key="10">
    <source>
        <dbReference type="ARBA" id="ARBA00038983"/>
    </source>
</evidence>
<evidence type="ECO:0000256" key="5">
    <source>
        <dbReference type="ARBA" id="ARBA00022915"/>
    </source>
</evidence>
<gene>
    <name evidence="13" type="primary">dapB</name>
    <name evidence="16" type="ORF">JCR33_16180</name>
</gene>
<evidence type="ECO:0000256" key="1">
    <source>
        <dbReference type="ARBA" id="ARBA00006642"/>
    </source>
</evidence>
<comment type="subcellular location">
    <subcellularLocation>
        <location evidence="13">Cytoplasm</location>
    </subcellularLocation>
</comment>
<dbReference type="AlphaFoldDB" id="A0A934IR82"/>
<dbReference type="HAMAP" id="MF_00102">
    <property type="entry name" value="DapB"/>
    <property type="match status" value="1"/>
</dbReference>
<feature type="binding site" evidence="13">
    <location>
        <begin position="97"/>
        <end position="99"/>
    </location>
    <ligand>
        <name>NAD(+)</name>
        <dbReference type="ChEBI" id="CHEBI:57540"/>
    </ligand>
</feature>
<feature type="binding site" evidence="13">
    <location>
        <position position="154"/>
    </location>
    <ligand>
        <name>(S)-2,3,4,5-tetrahydrodipicolinate</name>
        <dbReference type="ChEBI" id="CHEBI:16845"/>
    </ligand>
</feature>
<feature type="domain" description="Dihydrodipicolinate reductase N-terminal" evidence="14">
    <location>
        <begin position="2"/>
        <end position="124"/>
    </location>
</feature>
<reference evidence="16" key="1">
    <citation type="submission" date="2020-12" db="EMBL/GenBank/DDBJ databases">
        <title>Bacterial taxonomy.</title>
        <authorList>
            <person name="Pan X."/>
        </authorList>
    </citation>
    <scope>NUCLEOTIDE SEQUENCE</scope>
    <source>
        <strain evidence="16">B2012</strain>
    </source>
</reference>
<dbReference type="InterPro" id="IPR022663">
    <property type="entry name" value="DapB_C"/>
</dbReference>
<dbReference type="EC" id="1.17.1.8" evidence="10 13"/>
<evidence type="ECO:0000256" key="8">
    <source>
        <dbReference type="ARBA" id="ARBA00023154"/>
    </source>
</evidence>
<dbReference type="EMBL" id="JAEKJA010000013">
    <property type="protein sequence ID" value="MBJ3777246.1"/>
    <property type="molecule type" value="Genomic_DNA"/>
</dbReference>
<evidence type="ECO:0000256" key="6">
    <source>
        <dbReference type="ARBA" id="ARBA00023002"/>
    </source>
</evidence>
<comment type="subunit">
    <text evidence="13">Homotetramer.</text>
</comment>
<evidence type="ECO:0000256" key="9">
    <source>
        <dbReference type="ARBA" id="ARBA00037922"/>
    </source>
</evidence>
<evidence type="ECO:0000259" key="15">
    <source>
        <dbReference type="Pfam" id="PF05173"/>
    </source>
</evidence>
<dbReference type="GO" id="GO:0016726">
    <property type="term" value="F:oxidoreductase activity, acting on CH or CH2 groups, NAD or NADP as acceptor"/>
    <property type="evidence" value="ECO:0007669"/>
    <property type="project" value="UniProtKB-UniRule"/>
</dbReference>
<dbReference type="GO" id="GO:0009089">
    <property type="term" value="P:lysine biosynthetic process via diaminopimelate"/>
    <property type="evidence" value="ECO:0007669"/>
    <property type="project" value="UniProtKB-UniRule"/>
</dbReference>
<comment type="pathway">
    <text evidence="9 13">Amino-acid biosynthesis; L-lysine biosynthesis via DAP pathway; (S)-tetrahydrodipicolinate from L-aspartate: step 4/4.</text>
</comment>